<feature type="domain" description="C-type lectin" evidence="3">
    <location>
        <begin position="126"/>
        <end position="266"/>
    </location>
</feature>
<dbReference type="PANTHER" id="PTHR22802:SF379">
    <property type="entry name" value="CHONDROITIN SULFATE PROTEOGLYCAN 2 ISOFORM X1"/>
    <property type="match status" value="1"/>
</dbReference>
<dbReference type="OrthoDB" id="6083465at2759"/>
<keyword evidence="6" id="KW-1185">Reference proteome</keyword>
<evidence type="ECO:0000256" key="1">
    <source>
        <dbReference type="ARBA" id="ARBA00023157"/>
    </source>
</evidence>
<dbReference type="InParanoid" id="T1FEE2"/>
<dbReference type="GO" id="GO:0030246">
    <property type="term" value="F:carbohydrate binding"/>
    <property type="evidence" value="ECO:0000318"/>
    <property type="project" value="GO_Central"/>
</dbReference>
<keyword evidence="1" id="KW-1015">Disulfide bond</keyword>
<dbReference type="EMBL" id="AMQM01006787">
    <property type="status" value="NOT_ANNOTATED_CDS"/>
    <property type="molecule type" value="Genomic_DNA"/>
</dbReference>
<dbReference type="InterPro" id="IPR051004">
    <property type="entry name" value="DC-SIGN_domain-containing"/>
</dbReference>
<dbReference type="AlphaFoldDB" id="T1FEE2"/>
<dbReference type="RefSeq" id="XP_009026336.1">
    <property type="nucleotide sequence ID" value="XM_009028088.1"/>
</dbReference>
<feature type="signal peptide" evidence="2">
    <location>
        <begin position="1"/>
        <end position="16"/>
    </location>
</feature>
<reference evidence="4 6" key="2">
    <citation type="journal article" date="2013" name="Nature">
        <title>Insights into bilaterian evolution from three spiralian genomes.</title>
        <authorList>
            <person name="Simakov O."/>
            <person name="Marletaz F."/>
            <person name="Cho S.J."/>
            <person name="Edsinger-Gonzales E."/>
            <person name="Havlak P."/>
            <person name="Hellsten U."/>
            <person name="Kuo D.H."/>
            <person name="Larsson T."/>
            <person name="Lv J."/>
            <person name="Arendt D."/>
            <person name="Savage R."/>
            <person name="Osoegawa K."/>
            <person name="de Jong P."/>
            <person name="Grimwood J."/>
            <person name="Chapman J.A."/>
            <person name="Shapiro H."/>
            <person name="Aerts A."/>
            <person name="Otillar R.P."/>
            <person name="Terry A.Y."/>
            <person name="Boore J.L."/>
            <person name="Grigoriev I.V."/>
            <person name="Lindberg D.R."/>
            <person name="Seaver E.C."/>
            <person name="Weisblat D.A."/>
            <person name="Putnam N.H."/>
            <person name="Rokhsar D.S."/>
        </authorList>
    </citation>
    <scope>NUCLEOTIDE SEQUENCE</scope>
</reference>
<gene>
    <name evidence="5" type="primary">20207191</name>
    <name evidence="4" type="ORF">HELRODRAFT_179230</name>
</gene>
<dbReference type="CTD" id="20207191"/>
<evidence type="ECO:0000313" key="6">
    <source>
        <dbReference type="Proteomes" id="UP000015101"/>
    </source>
</evidence>
<dbReference type="InterPro" id="IPR001304">
    <property type="entry name" value="C-type_lectin-like"/>
</dbReference>
<evidence type="ECO:0000256" key="2">
    <source>
        <dbReference type="SAM" id="SignalP"/>
    </source>
</evidence>
<dbReference type="GO" id="GO:0006955">
    <property type="term" value="P:immune response"/>
    <property type="evidence" value="ECO:0000318"/>
    <property type="project" value="GO_Central"/>
</dbReference>
<dbReference type="Proteomes" id="UP000015101">
    <property type="component" value="Unassembled WGS sequence"/>
</dbReference>
<dbReference type="Gene3D" id="3.10.100.10">
    <property type="entry name" value="Mannose-Binding Protein A, subunit A"/>
    <property type="match status" value="1"/>
</dbReference>
<dbReference type="HOGENOM" id="CLU_070181_0_0_1"/>
<dbReference type="SUPFAM" id="SSF56436">
    <property type="entry name" value="C-type lectin-like"/>
    <property type="match status" value="1"/>
</dbReference>
<sequence length="271" mass="30754">MFIVIIFMIMIDVSQQYGDITDKKFTPAYSYMVVKNGRAPVCYDDRMPIVLNIRAKSKIGCVVKCSTKTNNSLRGVNYVQTTGSCSCVPKANIRYNVTAVGSMAASAGCRGYFIHDCPENFDYVIEQHKCYKMQYEHQNWYDGRFTCNSISLSHPITIDDDVENGVSLQYVNYTTPNLQVCPVVNINYAYGFFTSGIRTYVNGVRTPFLWMPYPGVNKTVQSTAAWHTGEPNSLHDNTDYCIQNILYGYFGWDDQNCAFNQCVLCEFDMSV</sequence>
<dbReference type="EMBL" id="KB097519">
    <property type="protein sequence ID" value="ESN95462.1"/>
    <property type="molecule type" value="Genomic_DNA"/>
</dbReference>
<dbReference type="GO" id="GO:0009897">
    <property type="term" value="C:external side of plasma membrane"/>
    <property type="evidence" value="ECO:0000318"/>
    <property type="project" value="GO_Central"/>
</dbReference>
<dbReference type="CDD" id="cd00037">
    <property type="entry name" value="CLECT"/>
    <property type="match status" value="1"/>
</dbReference>
<dbReference type="PROSITE" id="PS00615">
    <property type="entry name" value="C_TYPE_LECTIN_1"/>
    <property type="match status" value="1"/>
</dbReference>
<dbReference type="PANTHER" id="PTHR22802">
    <property type="entry name" value="C-TYPE LECTIN SUPERFAMILY MEMBER"/>
    <property type="match status" value="1"/>
</dbReference>
<name>T1FEE2_HELRO</name>
<reference evidence="6" key="1">
    <citation type="submission" date="2012-12" db="EMBL/GenBank/DDBJ databases">
        <authorList>
            <person name="Hellsten U."/>
            <person name="Grimwood J."/>
            <person name="Chapman J.A."/>
            <person name="Shapiro H."/>
            <person name="Aerts A."/>
            <person name="Otillar R.P."/>
            <person name="Terry A.Y."/>
            <person name="Boore J.L."/>
            <person name="Simakov O."/>
            <person name="Marletaz F."/>
            <person name="Cho S.-J."/>
            <person name="Edsinger-Gonzales E."/>
            <person name="Havlak P."/>
            <person name="Kuo D.-H."/>
            <person name="Larsson T."/>
            <person name="Lv J."/>
            <person name="Arendt D."/>
            <person name="Savage R."/>
            <person name="Osoegawa K."/>
            <person name="de Jong P."/>
            <person name="Lindberg D.R."/>
            <person name="Seaver E.C."/>
            <person name="Weisblat D.A."/>
            <person name="Putnam N.H."/>
            <person name="Grigoriev I.V."/>
            <person name="Rokhsar D.S."/>
        </authorList>
    </citation>
    <scope>NUCLEOTIDE SEQUENCE</scope>
</reference>
<dbReference type="EnsemblMetazoa" id="HelroT179230">
    <property type="protein sequence ID" value="HelroP179230"/>
    <property type="gene ID" value="HelroG179230"/>
</dbReference>
<dbReference type="GeneID" id="20207191"/>
<dbReference type="InterPro" id="IPR018378">
    <property type="entry name" value="C-type_lectin_CS"/>
</dbReference>
<dbReference type="GO" id="GO:0038187">
    <property type="term" value="F:pattern recognition receptor activity"/>
    <property type="evidence" value="ECO:0000318"/>
    <property type="project" value="GO_Central"/>
</dbReference>
<feature type="chain" id="PRO_5010980566" description="C-type lectin domain-containing protein" evidence="2">
    <location>
        <begin position="17"/>
        <end position="271"/>
    </location>
</feature>
<protein>
    <recommendedName>
        <fullName evidence="3">C-type lectin domain-containing protein</fullName>
    </recommendedName>
</protein>
<dbReference type="PROSITE" id="PS50041">
    <property type="entry name" value="C_TYPE_LECTIN_2"/>
    <property type="match status" value="1"/>
</dbReference>
<dbReference type="KEGG" id="hro:HELRODRAFT_179230"/>
<evidence type="ECO:0000313" key="5">
    <source>
        <dbReference type="EnsemblMetazoa" id="HelroP179230"/>
    </source>
</evidence>
<reference evidence="5" key="3">
    <citation type="submission" date="2015-06" db="UniProtKB">
        <authorList>
            <consortium name="EnsemblMetazoa"/>
        </authorList>
    </citation>
    <scope>IDENTIFICATION</scope>
</reference>
<keyword evidence="2" id="KW-0732">Signal</keyword>
<proteinExistence type="predicted"/>
<evidence type="ECO:0000313" key="4">
    <source>
        <dbReference type="EMBL" id="ESN95462.1"/>
    </source>
</evidence>
<accession>T1FEE2</accession>
<dbReference type="InterPro" id="IPR016187">
    <property type="entry name" value="CTDL_fold"/>
</dbReference>
<evidence type="ECO:0000259" key="3">
    <source>
        <dbReference type="PROSITE" id="PS50041"/>
    </source>
</evidence>
<dbReference type="SMART" id="SM00034">
    <property type="entry name" value="CLECT"/>
    <property type="match status" value="1"/>
</dbReference>
<organism evidence="5 6">
    <name type="scientific">Helobdella robusta</name>
    <name type="common">Californian leech</name>
    <dbReference type="NCBI Taxonomy" id="6412"/>
    <lineage>
        <taxon>Eukaryota</taxon>
        <taxon>Metazoa</taxon>
        <taxon>Spiralia</taxon>
        <taxon>Lophotrochozoa</taxon>
        <taxon>Annelida</taxon>
        <taxon>Clitellata</taxon>
        <taxon>Hirudinea</taxon>
        <taxon>Rhynchobdellida</taxon>
        <taxon>Glossiphoniidae</taxon>
        <taxon>Helobdella</taxon>
    </lineage>
</organism>
<dbReference type="InterPro" id="IPR016186">
    <property type="entry name" value="C-type_lectin-like/link_sf"/>
</dbReference>